<evidence type="ECO:0000313" key="2">
    <source>
        <dbReference type="EMBL" id="KAF1084896.1"/>
    </source>
</evidence>
<keyword evidence="3" id="KW-1185">Reference proteome</keyword>
<keyword evidence="1" id="KW-0472">Membrane</keyword>
<evidence type="ECO:0000256" key="1">
    <source>
        <dbReference type="SAM" id="Phobius"/>
    </source>
</evidence>
<dbReference type="Proteomes" id="UP000798488">
    <property type="component" value="Unassembled WGS sequence"/>
</dbReference>
<dbReference type="EMBL" id="LSRS01000003">
    <property type="protein sequence ID" value="KAF1084896.1"/>
    <property type="molecule type" value="Genomic_DNA"/>
</dbReference>
<dbReference type="AlphaFoldDB" id="A0A9D3AXX9"/>
<gene>
    <name evidence="2" type="ORF">SPSYN_01032</name>
</gene>
<sequence length="230" mass="25708">MFAALYRTWSVRKKIIVHPLKGGEYIIFPFRRKKKANDITRKYKVIAKKVQVSNHYEHASELSPALKSRHVKDLPIIIKDSVITGMIAGIIGNIPKTVLAWTFHYLGYLKYTFIHIAAGYFVPVDFIDSPVSLATGFIADYTMAAVIGFVIYLLLKKTGIDYAVIKGVGFGAFVYLILYGAFMALDITRASLLTPLPNLLLFFPHIVFGGLTAWIIKRYSILGKTQGDGS</sequence>
<feature type="transmembrane region" description="Helical" evidence="1">
    <location>
        <begin position="167"/>
        <end position="187"/>
    </location>
</feature>
<evidence type="ECO:0000313" key="3">
    <source>
        <dbReference type="Proteomes" id="UP000798488"/>
    </source>
</evidence>
<dbReference type="RefSeq" id="WP_161821444.1">
    <property type="nucleotide sequence ID" value="NZ_LSRS01000003.1"/>
</dbReference>
<reference evidence="2" key="1">
    <citation type="submission" date="2016-02" db="EMBL/GenBank/DDBJ databases">
        <title>Draft Genome Sequence of Sporotomaculum syntrophicum Strain FB, a Syntrophic Benzoate Degrader.</title>
        <authorList>
            <person name="Nobu M.K."/>
            <person name="Narihiro T."/>
            <person name="Qiu Y.-L."/>
            <person name="Ohashi A."/>
            <person name="Liu W.-T."/>
            <person name="Yuji S."/>
        </authorList>
    </citation>
    <scope>NUCLEOTIDE SEQUENCE</scope>
    <source>
        <strain evidence="2">FB</strain>
    </source>
</reference>
<proteinExistence type="predicted"/>
<keyword evidence="1" id="KW-0812">Transmembrane</keyword>
<keyword evidence="1" id="KW-1133">Transmembrane helix</keyword>
<feature type="transmembrane region" description="Helical" evidence="1">
    <location>
        <begin position="134"/>
        <end position="155"/>
    </location>
</feature>
<protein>
    <submittedName>
        <fullName evidence="2">Uncharacterized protein</fullName>
    </submittedName>
</protein>
<accession>A0A9D3AXX9</accession>
<name>A0A9D3AXX9_9FIRM</name>
<dbReference type="OrthoDB" id="1798220at2"/>
<feature type="transmembrane region" description="Helical" evidence="1">
    <location>
        <begin position="199"/>
        <end position="216"/>
    </location>
</feature>
<feature type="transmembrane region" description="Helical" evidence="1">
    <location>
        <begin position="105"/>
        <end position="122"/>
    </location>
</feature>
<comment type="caution">
    <text evidence="2">The sequence shown here is derived from an EMBL/GenBank/DDBJ whole genome shotgun (WGS) entry which is preliminary data.</text>
</comment>
<organism evidence="2 3">
    <name type="scientific">Sporotomaculum syntrophicum</name>
    <dbReference type="NCBI Taxonomy" id="182264"/>
    <lineage>
        <taxon>Bacteria</taxon>
        <taxon>Bacillati</taxon>
        <taxon>Bacillota</taxon>
        <taxon>Clostridia</taxon>
        <taxon>Eubacteriales</taxon>
        <taxon>Desulfallaceae</taxon>
        <taxon>Sporotomaculum</taxon>
    </lineage>
</organism>